<dbReference type="AlphaFoldDB" id="A0AAV7J6Q0"/>
<feature type="signal peptide" evidence="2">
    <location>
        <begin position="1"/>
        <end position="20"/>
    </location>
</feature>
<dbReference type="PRINTS" id="PR01273">
    <property type="entry name" value="INVTBRTCOLOR"/>
</dbReference>
<proteinExistence type="inferred from homology"/>
<dbReference type="GO" id="GO:0031409">
    <property type="term" value="F:pigment binding"/>
    <property type="evidence" value="ECO:0007669"/>
    <property type="project" value="InterPro"/>
</dbReference>
<gene>
    <name evidence="3" type="ORF">KQX54_008432</name>
</gene>
<evidence type="ECO:0008006" key="5">
    <source>
        <dbReference type="Google" id="ProtNLM"/>
    </source>
</evidence>
<dbReference type="PANTHER" id="PTHR10612:SF49">
    <property type="entry name" value="APOLIPOPROTEIN D-LIKE PROTEIN"/>
    <property type="match status" value="1"/>
</dbReference>
<dbReference type="Proteomes" id="UP000826195">
    <property type="component" value="Unassembled WGS sequence"/>
</dbReference>
<dbReference type="GO" id="GO:0000302">
    <property type="term" value="P:response to reactive oxygen species"/>
    <property type="evidence" value="ECO:0007669"/>
    <property type="project" value="TreeGrafter"/>
</dbReference>
<dbReference type="InterPro" id="IPR012674">
    <property type="entry name" value="Calycin"/>
</dbReference>
<dbReference type="InterPro" id="IPR003057">
    <property type="entry name" value="Invtbrt_color"/>
</dbReference>
<dbReference type="SUPFAM" id="SSF50814">
    <property type="entry name" value="Lipocalins"/>
    <property type="match status" value="1"/>
</dbReference>
<dbReference type="InterPro" id="IPR022272">
    <property type="entry name" value="Lipocalin_CS"/>
</dbReference>
<dbReference type="PROSITE" id="PS00213">
    <property type="entry name" value="LIPOCALIN"/>
    <property type="match status" value="1"/>
</dbReference>
<evidence type="ECO:0000313" key="3">
    <source>
        <dbReference type="EMBL" id="KAH0567328.1"/>
    </source>
</evidence>
<dbReference type="PIRSF" id="PIRSF036893">
    <property type="entry name" value="Lipocalin_ApoD"/>
    <property type="match status" value="1"/>
</dbReference>
<dbReference type="Gene3D" id="2.40.128.20">
    <property type="match status" value="1"/>
</dbReference>
<comment type="caution">
    <text evidence="3">The sequence shown here is derived from an EMBL/GenBank/DDBJ whole genome shotgun (WGS) entry which is preliminary data.</text>
</comment>
<reference evidence="3 4" key="1">
    <citation type="journal article" date="2021" name="J. Hered.">
        <title>A chromosome-level genome assembly of the parasitoid wasp, Cotesia glomerata (Hymenoptera: Braconidae).</title>
        <authorList>
            <person name="Pinto B.J."/>
            <person name="Weis J.J."/>
            <person name="Gamble T."/>
            <person name="Ode P.J."/>
            <person name="Paul R."/>
            <person name="Zaspel J.M."/>
        </authorList>
    </citation>
    <scope>NUCLEOTIDE SEQUENCE [LARGE SCALE GENOMIC DNA]</scope>
    <source>
        <strain evidence="3">CgM1</strain>
    </source>
</reference>
<keyword evidence="4" id="KW-1185">Reference proteome</keyword>
<dbReference type="GO" id="GO:0006629">
    <property type="term" value="P:lipid metabolic process"/>
    <property type="evidence" value="ECO:0007669"/>
    <property type="project" value="TreeGrafter"/>
</dbReference>
<dbReference type="GO" id="GO:0005737">
    <property type="term" value="C:cytoplasm"/>
    <property type="evidence" value="ECO:0007669"/>
    <property type="project" value="TreeGrafter"/>
</dbReference>
<evidence type="ECO:0000256" key="2">
    <source>
        <dbReference type="PIRNR" id="PIRNR036893"/>
    </source>
</evidence>
<keyword evidence="2" id="KW-0732">Signal</keyword>
<name>A0AAV7J6Q0_COTGL</name>
<keyword evidence="1" id="KW-1015">Disulfide bond</keyword>
<sequence>MSALFNCCILFFCLVGGSFAQISQLGSCPAVQPVQNFQPQNLSGMWYQVRRYDNFYDINERCNRVNLTIGLGNRLRISERSVNTLSGEPITTNLTLTPVNRAQAQYRVRLSVFSRQTSLVTLLDTDYTSFAIFYMCQDFANTRLVYLWIISRQSTLGLNTLGRRLRVEAANNLPIGELRTVGQLNCPA</sequence>
<comment type="similarity">
    <text evidence="2">Belongs to the calycin superfamily. Lipocalin family.</text>
</comment>
<accession>A0AAV7J6Q0</accession>
<feature type="chain" id="PRO_5043116504" description="Apolipoprotein D" evidence="2">
    <location>
        <begin position="21"/>
        <end position="188"/>
    </location>
</feature>
<evidence type="ECO:0000256" key="1">
    <source>
        <dbReference type="ARBA" id="ARBA00023157"/>
    </source>
</evidence>
<dbReference type="PANTHER" id="PTHR10612">
    <property type="entry name" value="APOLIPOPROTEIN D"/>
    <property type="match status" value="1"/>
</dbReference>
<evidence type="ECO:0000313" key="4">
    <source>
        <dbReference type="Proteomes" id="UP000826195"/>
    </source>
</evidence>
<organism evidence="3 4">
    <name type="scientific">Cotesia glomerata</name>
    <name type="common">Lepidopteran parasitic wasp</name>
    <name type="synonym">Apanteles glomeratus</name>
    <dbReference type="NCBI Taxonomy" id="32391"/>
    <lineage>
        <taxon>Eukaryota</taxon>
        <taxon>Metazoa</taxon>
        <taxon>Ecdysozoa</taxon>
        <taxon>Arthropoda</taxon>
        <taxon>Hexapoda</taxon>
        <taxon>Insecta</taxon>
        <taxon>Pterygota</taxon>
        <taxon>Neoptera</taxon>
        <taxon>Endopterygota</taxon>
        <taxon>Hymenoptera</taxon>
        <taxon>Apocrita</taxon>
        <taxon>Ichneumonoidea</taxon>
        <taxon>Braconidae</taxon>
        <taxon>Microgastrinae</taxon>
        <taxon>Cotesia</taxon>
    </lineage>
</organism>
<dbReference type="InterPro" id="IPR022271">
    <property type="entry name" value="Lipocalin_ApoD"/>
</dbReference>
<dbReference type="EMBL" id="JAHXZJ010000001">
    <property type="protein sequence ID" value="KAH0567328.1"/>
    <property type="molecule type" value="Genomic_DNA"/>
</dbReference>
<protein>
    <recommendedName>
        <fullName evidence="5">Apolipoprotein D</fullName>
    </recommendedName>
</protein>